<proteinExistence type="predicted"/>
<name>A0A2U1PTK0_ARTAN</name>
<dbReference type="EMBL" id="PKPP01000750">
    <property type="protein sequence ID" value="PWA89086.1"/>
    <property type="molecule type" value="Genomic_DNA"/>
</dbReference>
<gene>
    <name evidence="1" type="ORF">CTI12_AA113150</name>
</gene>
<dbReference type="Proteomes" id="UP000245207">
    <property type="component" value="Unassembled WGS sequence"/>
</dbReference>
<organism evidence="1 2">
    <name type="scientific">Artemisia annua</name>
    <name type="common">Sweet wormwood</name>
    <dbReference type="NCBI Taxonomy" id="35608"/>
    <lineage>
        <taxon>Eukaryota</taxon>
        <taxon>Viridiplantae</taxon>
        <taxon>Streptophyta</taxon>
        <taxon>Embryophyta</taxon>
        <taxon>Tracheophyta</taxon>
        <taxon>Spermatophyta</taxon>
        <taxon>Magnoliopsida</taxon>
        <taxon>eudicotyledons</taxon>
        <taxon>Gunneridae</taxon>
        <taxon>Pentapetalae</taxon>
        <taxon>asterids</taxon>
        <taxon>campanulids</taxon>
        <taxon>Asterales</taxon>
        <taxon>Asteraceae</taxon>
        <taxon>Asteroideae</taxon>
        <taxon>Anthemideae</taxon>
        <taxon>Artemisiinae</taxon>
        <taxon>Artemisia</taxon>
    </lineage>
</organism>
<sequence length="72" mass="8333">MEMDNEQQALTSRVVQTLRLFYYKIIALNEKSPKGFGLAKILDNIINKRGDKHILISKKVKLEPMGVMEEQK</sequence>
<evidence type="ECO:0000313" key="1">
    <source>
        <dbReference type="EMBL" id="PWA89086.1"/>
    </source>
</evidence>
<comment type="caution">
    <text evidence="1">The sequence shown here is derived from an EMBL/GenBank/DDBJ whole genome shotgun (WGS) entry which is preliminary data.</text>
</comment>
<protein>
    <submittedName>
        <fullName evidence="1">Uncharacterized protein</fullName>
    </submittedName>
</protein>
<accession>A0A2U1PTK0</accession>
<reference evidence="1 2" key="1">
    <citation type="journal article" date="2018" name="Mol. Plant">
        <title>The genome of Artemisia annua provides insight into the evolution of Asteraceae family and artemisinin biosynthesis.</title>
        <authorList>
            <person name="Shen Q."/>
            <person name="Zhang L."/>
            <person name="Liao Z."/>
            <person name="Wang S."/>
            <person name="Yan T."/>
            <person name="Shi P."/>
            <person name="Liu M."/>
            <person name="Fu X."/>
            <person name="Pan Q."/>
            <person name="Wang Y."/>
            <person name="Lv Z."/>
            <person name="Lu X."/>
            <person name="Zhang F."/>
            <person name="Jiang W."/>
            <person name="Ma Y."/>
            <person name="Chen M."/>
            <person name="Hao X."/>
            <person name="Li L."/>
            <person name="Tang Y."/>
            <person name="Lv G."/>
            <person name="Zhou Y."/>
            <person name="Sun X."/>
            <person name="Brodelius P.E."/>
            <person name="Rose J.K.C."/>
            <person name="Tang K."/>
        </authorList>
    </citation>
    <scope>NUCLEOTIDE SEQUENCE [LARGE SCALE GENOMIC DNA]</scope>
    <source>
        <strain evidence="2">cv. Huhao1</strain>
        <tissue evidence="1">Leaf</tissue>
    </source>
</reference>
<dbReference type="AlphaFoldDB" id="A0A2U1PTK0"/>
<keyword evidence="2" id="KW-1185">Reference proteome</keyword>
<evidence type="ECO:0000313" key="2">
    <source>
        <dbReference type="Proteomes" id="UP000245207"/>
    </source>
</evidence>